<feature type="region of interest" description="Disordered" evidence="1">
    <location>
        <begin position="181"/>
        <end position="204"/>
    </location>
</feature>
<dbReference type="Pfam" id="PF02620">
    <property type="entry name" value="YceD"/>
    <property type="match status" value="1"/>
</dbReference>
<comment type="caution">
    <text evidence="2">The sequence shown here is derived from an EMBL/GenBank/DDBJ whole genome shotgun (WGS) entry which is preliminary data.</text>
</comment>
<accession>A0A9D1Z1C9</accession>
<reference evidence="2" key="1">
    <citation type="journal article" date="2021" name="PeerJ">
        <title>Extensive microbial diversity within the chicken gut microbiome revealed by metagenomics and culture.</title>
        <authorList>
            <person name="Gilroy R."/>
            <person name="Ravi A."/>
            <person name="Getino M."/>
            <person name="Pursley I."/>
            <person name="Horton D.L."/>
            <person name="Alikhan N.F."/>
            <person name="Baker D."/>
            <person name="Gharbi K."/>
            <person name="Hall N."/>
            <person name="Watson M."/>
            <person name="Adriaenssens E.M."/>
            <person name="Foster-Nyarko E."/>
            <person name="Jarju S."/>
            <person name="Secka A."/>
            <person name="Antonio M."/>
            <person name="Oren A."/>
            <person name="Chaudhuri R.R."/>
            <person name="La Ragione R."/>
            <person name="Hildebrand F."/>
            <person name="Pallen M.J."/>
        </authorList>
    </citation>
    <scope>NUCLEOTIDE SEQUENCE</scope>
    <source>
        <strain evidence="2">5134</strain>
    </source>
</reference>
<evidence type="ECO:0000313" key="3">
    <source>
        <dbReference type="Proteomes" id="UP000886844"/>
    </source>
</evidence>
<dbReference type="AlphaFoldDB" id="A0A9D1Z1C9"/>
<evidence type="ECO:0000313" key="2">
    <source>
        <dbReference type="EMBL" id="HIY69774.1"/>
    </source>
</evidence>
<dbReference type="InterPro" id="IPR003772">
    <property type="entry name" value="YceD"/>
</dbReference>
<reference evidence="2" key="2">
    <citation type="submission" date="2021-04" db="EMBL/GenBank/DDBJ databases">
        <authorList>
            <person name="Gilroy R."/>
        </authorList>
    </citation>
    <scope>NUCLEOTIDE SEQUENCE</scope>
    <source>
        <strain evidence="2">5134</strain>
    </source>
</reference>
<organism evidence="2 3">
    <name type="scientific">Candidatus Alistipes intestinigallinarum</name>
    <dbReference type="NCBI Taxonomy" id="2838440"/>
    <lineage>
        <taxon>Bacteria</taxon>
        <taxon>Pseudomonadati</taxon>
        <taxon>Bacteroidota</taxon>
        <taxon>Bacteroidia</taxon>
        <taxon>Bacteroidales</taxon>
        <taxon>Rikenellaceae</taxon>
        <taxon>Alistipes</taxon>
    </lineage>
</organism>
<proteinExistence type="predicted"/>
<gene>
    <name evidence="2" type="ORF">H9828_10205</name>
</gene>
<name>A0A9D1Z1C9_9BACT</name>
<sequence>MEETQRYSIVFKGLKNGHHEFRFEVDESLFEAFENSEIKDGACEVQVDLNREESQLVLDVSISGHVVVACDRCLEDCRIPVDFEGRLLVKFSDEVREYDGEVLWLLPGEEQVDLAQYIYESIVLSLPYQRVHPEGECNPEMLKRFRIVSDSEFSAIEERAASREHNEGEWAKLAALREQMIAEAPQAADTEEPHDGSESGKGKN</sequence>
<dbReference type="EMBL" id="DXDA01000080">
    <property type="protein sequence ID" value="HIY69774.1"/>
    <property type="molecule type" value="Genomic_DNA"/>
</dbReference>
<dbReference type="Proteomes" id="UP000886844">
    <property type="component" value="Unassembled WGS sequence"/>
</dbReference>
<evidence type="ECO:0000256" key="1">
    <source>
        <dbReference type="SAM" id="MobiDB-lite"/>
    </source>
</evidence>
<feature type="compositionally biased region" description="Basic and acidic residues" evidence="1">
    <location>
        <begin position="191"/>
        <end position="204"/>
    </location>
</feature>
<protein>
    <submittedName>
        <fullName evidence="2">DUF177 domain-containing protein</fullName>
    </submittedName>
</protein>